<name>A0A0B7P0H0_PROFF</name>
<reference evidence="6" key="1">
    <citation type="submission" date="2014-08" db="EMBL/GenBank/DDBJ databases">
        <authorList>
            <person name="Falentin Helene"/>
        </authorList>
    </citation>
    <scope>NUCLEOTIDE SEQUENCE</scope>
</reference>
<dbReference type="PANTHER" id="PTHR10146:SF14">
    <property type="entry name" value="PYRIDOXAL PHOSPHATE HOMEOSTASIS PROTEIN"/>
    <property type="match status" value="1"/>
</dbReference>
<protein>
    <recommendedName>
        <fullName evidence="2">Pyridoxal phosphate homeostasis protein</fullName>
        <shortName evidence="2">PLP homeostasis protein</shortName>
    </recommendedName>
</protein>
<evidence type="ECO:0000256" key="2">
    <source>
        <dbReference type="HAMAP-Rule" id="MF_02087"/>
    </source>
</evidence>
<dbReference type="GO" id="GO:0030170">
    <property type="term" value="F:pyridoxal phosphate binding"/>
    <property type="evidence" value="ECO:0007669"/>
    <property type="project" value="UniProtKB-UniRule"/>
</dbReference>
<dbReference type="AlphaFoldDB" id="A0A0B7P0H0"/>
<evidence type="ECO:0000259" key="5">
    <source>
        <dbReference type="Pfam" id="PF01168"/>
    </source>
</evidence>
<dbReference type="GeneID" id="61222376"/>
<comment type="similarity">
    <text evidence="2 4">Belongs to the pyridoxal phosphate-binding protein YggS/PROSC family.</text>
</comment>
<dbReference type="SUPFAM" id="SSF51419">
    <property type="entry name" value="PLP-binding barrel"/>
    <property type="match status" value="1"/>
</dbReference>
<evidence type="ECO:0000256" key="1">
    <source>
        <dbReference type="ARBA" id="ARBA00022898"/>
    </source>
</evidence>
<dbReference type="KEGG" id="pfre:RM25_1234"/>
<feature type="modified residue" description="N6-(pyridoxal phosphate)lysine" evidence="2 3">
    <location>
        <position position="42"/>
    </location>
</feature>
<dbReference type="InterPro" id="IPR029066">
    <property type="entry name" value="PLP-binding_barrel"/>
</dbReference>
<dbReference type="Gene3D" id="3.20.20.10">
    <property type="entry name" value="Alanine racemase"/>
    <property type="match status" value="1"/>
</dbReference>
<gene>
    <name evidence="6" type="ORF">PFCIRM138_09945</name>
</gene>
<dbReference type="PATRIC" id="fig|66712.6.peg.1263"/>
<dbReference type="InterPro" id="IPR011078">
    <property type="entry name" value="PyrdxlP_homeostasis"/>
</dbReference>
<organism evidence="6">
    <name type="scientific">Propionibacterium freudenreichii subsp. freudenreichii</name>
    <dbReference type="NCBI Taxonomy" id="66712"/>
    <lineage>
        <taxon>Bacteria</taxon>
        <taxon>Bacillati</taxon>
        <taxon>Actinomycetota</taxon>
        <taxon>Actinomycetes</taxon>
        <taxon>Propionibacteriales</taxon>
        <taxon>Propionibacteriaceae</taxon>
        <taxon>Propionibacterium</taxon>
    </lineage>
</organism>
<feature type="domain" description="Alanine racemase N-terminal" evidence="5">
    <location>
        <begin position="36"/>
        <end position="244"/>
    </location>
</feature>
<evidence type="ECO:0000256" key="3">
    <source>
        <dbReference type="PIRSR" id="PIRSR004848-1"/>
    </source>
</evidence>
<evidence type="ECO:0000313" key="6">
    <source>
        <dbReference type="EMBL" id="CEP26793.1"/>
    </source>
</evidence>
<accession>A0A0B7P0H0</accession>
<comment type="cofactor">
    <cofactor evidence="3">
        <name>pyridoxal 5'-phosphate</name>
        <dbReference type="ChEBI" id="CHEBI:597326"/>
    </cofactor>
</comment>
<dbReference type="InterPro" id="IPR001608">
    <property type="entry name" value="Ala_racemase_N"/>
</dbReference>
<dbReference type="Pfam" id="PF01168">
    <property type="entry name" value="Ala_racemase_N"/>
    <property type="match status" value="1"/>
</dbReference>
<proteinExistence type="inferred from homology"/>
<dbReference type="NCBIfam" id="TIGR00044">
    <property type="entry name" value="YggS family pyridoxal phosphate-dependent enzyme"/>
    <property type="match status" value="1"/>
</dbReference>
<comment type="function">
    <text evidence="2">Pyridoxal 5'-phosphate (PLP)-binding protein, which is involved in PLP homeostasis.</text>
</comment>
<dbReference type="CDD" id="cd00635">
    <property type="entry name" value="PLPDE_III_YBL036c_like"/>
    <property type="match status" value="1"/>
</dbReference>
<evidence type="ECO:0000256" key="4">
    <source>
        <dbReference type="RuleBase" id="RU004514"/>
    </source>
</evidence>
<dbReference type="PIRSF" id="PIRSF004848">
    <property type="entry name" value="YBL036c_PLPDEIII"/>
    <property type="match status" value="1"/>
</dbReference>
<dbReference type="PANTHER" id="PTHR10146">
    <property type="entry name" value="PROLINE SYNTHETASE CO-TRANSCRIBED BACTERIAL HOMOLOG PROTEIN"/>
    <property type="match status" value="1"/>
</dbReference>
<dbReference type="RefSeq" id="WP_013160846.1">
    <property type="nucleotide sequence ID" value="NZ_CP010341.1"/>
</dbReference>
<sequence>MMDNEHSIGVDERVRGVLAGVTDACERAGRDPARVRLLPVSKTHPIEAVRQVNGALERQAGHVPHRLFGENHVQEIVAKTDELRPDDDFGFALIGHLQSNKVNAVAGLIDEFQALDSLKLAGRLDRRLNTLGRGLRVLVEVNTSGEAAKHGIDVDDAQDFCRALADFDALTVAGLMTVAVNSPDRERVAACFDRLVALQSRLRDDGVLGSDWAELSMGMSGDYPLAIEHGATTVRVGTALFGPRDYGTPA</sequence>
<keyword evidence="1 2" id="KW-0663">Pyridoxal phosphate</keyword>
<dbReference type="EMBL" id="LM676425">
    <property type="protein sequence ID" value="CEP26793.1"/>
    <property type="molecule type" value="Genomic_DNA"/>
</dbReference>
<dbReference type="HAMAP" id="MF_02087">
    <property type="entry name" value="PLP_homeostasis"/>
    <property type="match status" value="1"/>
</dbReference>